<accession>A0A8S2SN65</accession>
<protein>
    <submittedName>
        <fullName evidence="1">Uncharacterized protein</fullName>
    </submittedName>
</protein>
<feature type="non-terminal residue" evidence="1">
    <location>
        <position position="1"/>
    </location>
</feature>
<evidence type="ECO:0000313" key="4">
    <source>
        <dbReference type="Proteomes" id="UP000681720"/>
    </source>
</evidence>
<evidence type="ECO:0000313" key="2">
    <source>
        <dbReference type="EMBL" id="CAF4230901.1"/>
    </source>
</evidence>
<reference evidence="1" key="1">
    <citation type="submission" date="2021-02" db="EMBL/GenBank/DDBJ databases">
        <authorList>
            <person name="Nowell W R."/>
        </authorList>
    </citation>
    <scope>NUCLEOTIDE SEQUENCE</scope>
</reference>
<evidence type="ECO:0000313" key="3">
    <source>
        <dbReference type="EMBL" id="CAF5177495.1"/>
    </source>
</evidence>
<dbReference type="EMBL" id="CAJOBJ010023697">
    <property type="protein sequence ID" value="CAF4230901.1"/>
    <property type="molecule type" value="Genomic_DNA"/>
</dbReference>
<dbReference type="Proteomes" id="UP000681967">
    <property type="component" value="Unassembled WGS sequence"/>
</dbReference>
<dbReference type="EMBL" id="CAJOBH010287903">
    <property type="protein sequence ID" value="CAF5177495.1"/>
    <property type="molecule type" value="Genomic_DNA"/>
</dbReference>
<comment type="caution">
    <text evidence="1">The sequence shown here is derived from an EMBL/GenBank/DDBJ whole genome shotgun (WGS) entry which is preliminary data.</text>
</comment>
<dbReference type="EMBL" id="CAJOBJ010023688">
    <property type="protein sequence ID" value="CAF4230723.1"/>
    <property type="molecule type" value="Genomic_DNA"/>
</dbReference>
<dbReference type="AlphaFoldDB" id="A0A8S2SN65"/>
<organism evidence="1 4">
    <name type="scientific">Rotaria magnacalcarata</name>
    <dbReference type="NCBI Taxonomy" id="392030"/>
    <lineage>
        <taxon>Eukaryota</taxon>
        <taxon>Metazoa</taxon>
        <taxon>Spiralia</taxon>
        <taxon>Gnathifera</taxon>
        <taxon>Rotifera</taxon>
        <taxon>Eurotatoria</taxon>
        <taxon>Bdelloidea</taxon>
        <taxon>Philodinida</taxon>
        <taxon>Philodinidae</taxon>
        <taxon>Rotaria</taxon>
    </lineage>
</organism>
<sequence>MSNFLKSIQPTLNEIVYDITGLALSDRFNPYKKLFEDAIVHRSNINIEKCKV</sequence>
<name>A0A8S2SN65_9BILA</name>
<evidence type="ECO:0000313" key="1">
    <source>
        <dbReference type="EMBL" id="CAF4230723.1"/>
    </source>
</evidence>
<proteinExistence type="predicted"/>
<dbReference type="Proteomes" id="UP000681720">
    <property type="component" value="Unassembled WGS sequence"/>
</dbReference>
<gene>
    <name evidence="3" type="ORF">BYL167_LOCUS78436</name>
    <name evidence="1" type="ORF">GIL414_LOCUS22829</name>
    <name evidence="2" type="ORF">GIL414_LOCUS22838</name>
</gene>